<reference evidence="4 5" key="1">
    <citation type="submission" date="2016-10" db="EMBL/GenBank/DDBJ databases">
        <authorList>
            <person name="de Groot N.N."/>
        </authorList>
    </citation>
    <scope>NUCLEOTIDE SEQUENCE [LARGE SCALE GENOMIC DNA]</scope>
    <source>
        <strain evidence="4 5">DSM 17794</strain>
    </source>
</reference>
<dbReference type="Proteomes" id="UP000199153">
    <property type="component" value="Unassembled WGS sequence"/>
</dbReference>
<dbReference type="AlphaFoldDB" id="A0A1I5BKT2"/>
<evidence type="ECO:0000313" key="4">
    <source>
        <dbReference type="EMBL" id="SFN75236.1"/>
    </source>
</evidence>
<organism evidence="4 5">
    <name type="scientific">Salegentibacter flavus</name>
    <dbReference type="NCBI Taxonomy" id="287099"/>
    <lineage>
        <taxon>Bacteria</taxon>
        <taxon>Pseudomonadati</taxon>
        <taxon>Bacteroidota</taxon>
        <taxon>Flavobacteriia</taxon>
        <taxon>Flavobacteriales</taxon>
        <taxon>Flavobacteriaceae</taxon>
        <taxon>Salegentibacter</taxon>
    </lineage>
</organism>
<keyword evidence="2" id="KW-0732">Signal</keyword>
<dbReference type="Pfam" id="PF18935">
    <property type="entry name" value="DUF5683"/>
    <property type="match status" value="1"/>
</dbReference>
<evidence type="ECO:0000256" key="1">
    <source>
        <dbReference type="SAM" id="Phobius"/>
    </source>
</evidence>
<dbReference type="STRING" id="287099.SAMN05660413_02441"/>
<dbReference type="EMBL" id="FOVL01000015">
    <property type="protein sequence ID" value="SFN75236.1"/>
    <property type="molecule type" value="Genomic_DNA"/>
</dbReference>
<feature type="domain" description="DUF5683" evidence="3">
    <location>
        <begin position="52"/>
        <end position="199"/>
    </location>
</feature>
<protein>
    <recommendedName>
        <fullName evidence="3">DUF5683 domain-containing protein</fullName>
    </recommendedName>
</protein>
<keyword evidence="1" id="KW-1133">Transmembrane helix</keyword>
<accession>A0A1I5BKT2</accession>
<feature type="signal peptide" evidence="2">
    <location>
        <begin position="1"/>
        <end position="21"/>
    </location>
</feature>
<evidence type="ECO:0000259" key="3">
    <source>
        <dbReference type="Pfam" id="PF18935"/>
    </source>
</evidence>
<proteinExistence type="predicted"/>
<evidence type="ECO:0000313" key="5">
    <source>
        <dbReference type="Proteomes" id="UP000199153"/>
    </source>
</evidence>
<keyword evidence="1" id="KW-0812">Transmembrane</keyword>
<name>A0A1I5BKT2_9FLAO</name>
<dbReference type="InterPro" id="IPR043738">
    <property type="entry name" value="DUF5683"/>
</dbReference>
<evidence type="ECO:0000256" key="2">
    <source>
        <dbReference type="SAM" id="SignalP"/>
    </source>
</evidence>
<dbReference type="RefSeq" id="WP_245760438.1">
    <property type="nucleotide sequence ID" value="NZ_FOVL01000015.1"/>
</dbReference>
<keyword evidence="5" id="KW-1185">Reference proteome</keyword>
<keyword evidence="1" id="KW-0472">Membrane</keyword>
<gene>
    <name evidence="4" type="ORF">SAMN05660413_02441</name>
</gene>
<feature type="chain" id="PRO_5011476329" description="DUF5683 domain-containing protein" evidence="2">
    <location>
        <begin position="22"/>
        <end position="199"/>
    </location>
</feature>
<feature type="transmembrane region" description="Helical" evidence="1">
    <location>
        <begin position="74"/>
        <end position="93"/>
    </location>
</feature>
<sequence length="199" mass="22703">MKSKYLFTAVMLVFFSFQGFSQDSLLVDTPTAGELPVAEKEKEQDYKPYDALAPSRAAFYSAILPGLGQAFNGSYWKIPIAYGGLGIGVYFYINNDNEFNRYRDAYKDRLAGRIDEFTVNGQERVTDDGLIRAQRFYRRNKEISILVIAGIYALNIIDANVEAHLQQFNVSEDLTLRPNMNFDEFSGKTRYGLSLNYNF</sequence>